<keyword evidence="1" id="KW-0175">Coiled coil</keyword>
<comment type="caution">
    <text evidence="3">The sequence shown here is derived from an EMBL/GenBank/DDBJ whole genome shotgun (WGS) entry which is preliminary data.</text>
</comment>
<feature type="transmembrane region" description="Helical" evidence="2">
    <location>
        <begin position="16"/>
        <end position="37"/>
    </location>
</feature>
<proteinExistence type="predicted"/>
<gene>
    <name evidence="3" type="ORF">ACFQ2I_08760</name>
</gene>
<dbReference type="EMBL" id="JBHTJZ010000009">
    <property type="protein sequence ID" value="MFD0959482.1"/>
    <property type="molecule type" value="Genomic_DNA"/>
</dbReference>
<keyword evidence="4" id="KW-1185">Reference proteome</keyword>
<feature type="coiled-coil region" evidence="1">
    <location>
        <begin position="76"/>
        <end position="131"/>
    </location>
</feature>
<keyword evidence="2" id="KW-1133">Transmembrane helix</keyword>
<organism evidence="3 4">
    <name type="scientific">Paenibacillus chungangensis</name>
    <dbReference type="NCBI Taxonomy" id="696535"/>
    <lineage>
        <taxon>Bacteria</taxon>
        <taxon>Bacillati</taxon>
        <taxon>Bacillota</taxon>
        <taxon>Bacilli</taxon>
        <taxon>Bacillales</taxon>
        <taxon>Paenibacillaceae</taxon>
        <taxon>Paenibacillus</taxon>
    </lineage>
</organism>
<protein>
    <submittedName>
        <fullName evidence="3">MotE family protein</fullName>
    </submittedName>
</protein>
<dbReference type="SUPFAM" id="SSF158791">
    <property type="entry name" value="MgtE N-terminal domain-like"/>
    <property type="match status" value="1"/>
</dbReference>
<evidence type="ECO:0000313" key="3">
    <source>
        <dbReference type="EMBL" id="MFD0959482.1"/>
    </source>
</evidence>
<accession>A0ABW3HPW0</accession>
<keyword evidence="2" id="KW-0812">Transmembrane</keyword>
<sequence length="300" mass="33241">MADSGVEKGTSGFERLMFFTIPLLFVAMLLLVLLTIFDVDFRNRALQFGQSIPVLNSVLPEPKVAGNAMDDDSIRTIKMTERIDELETEQASLTAELDKANEDKKTQEDIVAQLQGENAQLKRMVEKEQLEDEQYGAKIGELASMFTKMTPSKAAPIIQNMQLEEMVLMFSYMRADDRVRIMEKMNPKVAADATVMLKDDVPVKDLQIAALQARLDKNEESENGASASKLDEEQLGATFAGMDPESAGEMLLKLREINPSKVLRVLRSVNDGARSAILAAMSEQDEQVTAQILSSLMTDA</sequence>
<dbReference type="RefSeq" id="WP_377563613.1">
    <property type="nucleotide sequence ID" value="NZ_JBHTJZ010000009.1"/>
</dbReference>
<dbReference type="Proteomes" id="UP001596989">
    <property type="component" value="Unassembled WGS sequence"/>
</dbReference>
<evidence type="ECO:0000256" key="1">
    <source>
        <dbReference type="SAM" id="Coils"/>
    </source>
</evidence>
<evidence type="ECO:0000256" key="2">
    <source>
        <dbReference type="SAM" id="Phobius"/>
    </source>
</evidence>
<keyword evidence="2" id="KW-0472">Membrane</keyword>
<name>A0ABW3HPW0_9BACL</name>
<evidence type="ECO:0000313" key="4">
    <source>
        <dbReference type="Proteomes" id="UP001596989"/>
    </source>
</evidence>
<reference evidence="4" key="1">
    <citation type="journal article" date="2019" name="Int. J. Syst. Evol. Microbiol.">
        <title>The Global Catalogue of Microorganisms (GCM) 10K type strain sequencing project: providing services to taxonomists for standard genome sequencing and annotation.</title>
        <authorList>
            <consortium name="The Broad Institute Genomics Platform"/>
            <consortium name="The Broad Institute Genome Sequencing Center for Infectious Disease"/>
            <person name="Wu L."/>
            <person name="Ma J."/>
        </authorList>
    </citation>
    <scope>NUCLEOTIDE SEQUENCE [LARGE SCALE GENOMIC DNA]</scope>
    <source>
        <strain evidence="4">CCUG 59129</strain>
    </source>
</reference>